<dbReference type="AlphaFoldDB" id="T1A6A3"/>
<protein>
    <submittedName>
        <fullName evidence="1">Uncharacterized protein</fullName>
    </submittedName>
</protein>
<feature type="non-terminal residue" evidence="1">
    <location>
        <position position="132"/>
    </location>
</feature>
<accession>T1A6A3</accession>
<sequence length="132" mass="14620">MAALRAKLRERVQPFLEPGEHVEQVFLAQTGPNPNLVFLTYLVLFFSKYRVIAVTDRSVVVLGAGVWRQSFPKGVIERLPRGTGLGPTSGALWSAVNLPGDKKTWVHRRFYHDVEAADASRATPPPADPDAR</sequence>
<reference evidence="1" key="1">
    <citation type="submission" date="2013-08" db="EMBL/GenBank/DDBJ databases">
        <authorList>
            <person name="Mendez C."/>
            <person name="Richter M."/>
            <person name="Ferrer M."/>
            <person name="Sanchez J."/>
        </authorList>
    </citation>
    <scope>NUCLEOTIDE SEQUENCE</scope>
</reference>
<name>T1A6A3_9ZZZZ</name>
<gene>
    <name evidence="1" type="ORF">B2A_06509</name>
</gene>
<reference evidence="1" key="2">
    <citation type="journal article" date="2014" name="ISME J.">
        <title>Microbial stratification in low pH oxic and suboxic macroscopic growths along an acid mine drainage.</title>
        <authorList>
            <person name="Mendez-Garcia C."/>
            <person name="Mesa V."/>
            <person name="Sprenger R.R."/>
            <person name="Richter M."/>
            <person name="Diez M.S."/>
            <person name="Solano J."/>
            <person name="Bargiela R."/>
            <person name="Golyshina O.V."/>
            <person name="Manteca A."/>
            <person name="Ramos J.L."/>
            <person name="Gallego J.R."/>
            <person name="Llorente I."/>
            <person name="Martins Dos Santos V.A."/>
            <person name="Jensen O.N."/>
            <person name="Pelaez A.I."/>
            <person name="Sanchez J."/>
            <person name="Ferrer M."/>
        </authorList>
    </citation>
    <scope>NUCLEOTIDE SEQUENCE</scope>
</reference>
<dbReference type="EMBL" id="AUZZ01004607">
    <property type="protein sequence ID" value="EQD52487.1"/>
    <property type="molecule type" value="Genomic_DNA"/>
</dbReference>
<organism evidence="1">
    <name type="scientific">mine drainage metagenome</name>
    <dbReference type="NCBI Taxonomy" id="410659"/>
    <lineage>
        <taxon>unclassified sequences</taxon>
        <taxon>metagenomes</taxon>
        <taxon>ecological metagenomes</taxon>
    </lineage>
</organism>
<comment type="caution">
    <text evidence="1">The sequence shown here is derived from an EMBL/GenBank/DDBJ whole genome shotgun (WGS) entry which is preliminary data.</text>
</comment>
<evidence type="ECO:0000313" key="1">
    <source>
        <dbReference type="EMBL" id="EQD52487.1"/>
    </source>
</evidence>
<proteinExistence type="predicted"/>